<keyword evidence="3" id="KW-1185">Reference proteome</keyword>
<dbReference type="AlphaFoldDB" id="A0A2S5R9J9"/>
<reference evidence="2 3" key="1">
    <citation type="submission" date="2017-11" db="EMBL/GenBank/DDBJ databases">
        <title>Comparative genomic analysis of Holospora spp., intranuclear symbionts of paramecia.</title>
        <authorList>
            <person name="Garushyants S.K."/>
            <person name="Beliavskaya A."/>
            <person name="Malko D.B."/>
            <person name="Logacheva M.D."/>
            <person name="Rautian M.S."/>
            <person name="Gelfand M.S."/>
        </authorList>
    </citation>
    <scope>NUCLEOTIDE SEQUENCE [LARGE SCALE GENOMIC DNA]</scope>
    <source>
        <strain evidence="3">02AZ16</strain>
    </source>
</reference>
<proteinExistence type="predicted"/>
<dbReference type="EMBL" id="PHHC01000079">
    <property type="protein sequence ID" value="PPE03994.1"/>
    <property type="molecule type" value="Genomic_DNA"/>
</dbReference>
<name>A0A2S5R9J9_9PROT</name>
<evidence type="ECO:0000256" key="1">
    <source>
        <dbReference type="SAM" id="MobiDB-lite"/>
    </source>
</evidence>
<sequence>MQKIKSLTIFLAIFTLEYFVWAGNEKQNLVSKDTQEHDQHNQDQLMQQALVPVMLSTPILEKLTQRGFSKDTINAMQYFPNNLVEKILNLSDSGLPIVYLERSIPRLSLLPDTQIIQFLEGPKVLVPHVLQLTLSDPRKDIQSFYPDTVQREWSRIQKEWSEKNTQAILFPLQAKRIIRLLYPEIYNIIQLGPIELKNFRQLPPYRRQELLKGVLPKVKNVLRLSPLKIKTLTDEEFTTLLNQFTAEKIEKLSHLTPSQVAILKELDLYRILKVLNCSRTEINHILQLNPKQLERFLQRDADEMRRILDLSRHNLSYIQASYITQLLEYQSFQIFTLSHFGQSKFLALLNRSSDPWSLIEELPGRRKEPLREEYDIKKFSKILQFDLSQLSDDQFNTLLLTDAIDKLAQLTPKQSMEILSFHFFNAGKVLKLMPEEIEQLLELPYHRIKELIQKKTKIIKQILQFDLLQFSNEEFKDLLQLTPEKIGELTHHIPLKLKNPEQLPQNTVLSDQQKQELIQNSYPKVDKVLQGDLIGIEKFLQLSPSQRQQISECTSEKIQKILSFDHLHVTQCTSKQFETLLTLELEKLEMLRQLTPSQAENLWVLRCEEIQKILKFSLQEFHQILNFDLKKRSDRKFNNLLLCTLQEREKLQQFSPSQIVQILGLDDPEDYSTRPKLKIRNFINLSPCQIEKIKQFQPAQFKKILNINPESFQRIKDFDLLKIEHFVRLTPAKIEKLQQLTDDQRTRLLEISSDGYGAKKLLKFDLSDISRILMLDLGYIREFAQWSRTFQKFHVLPKEDILKLLNWTHEWDECAFPLPKKFLKKVGQFKQQITQDFAEWSSTFKTFNVLEKKETLKLSEWENELKKYHFPFSEHLLKKVEELKQQITTVVPQDSQSTFTSKKDPSKEQFE</sequence>
<protein>
    <submittedName>
        <fullName evidence="2">Uncharacterized protein</fullName>
    </submittedName>
</protein>
<evidence type="ECO:0000313" key="3">
    <source>
        <dbReference type="Proteomes" id="UP000239425"/>
    </source>
</evidence>
<accession>A0A2S5R9J9</accession>
<evidence type="ECO:0000313" key="2">
    <source>
        <dbReference type="EMBL" id="PPE03994.1"/>
    </source>
</evidence>
<comment type="caution">
    <text evidence="2">The sequence shown here is derived from an EMBL/GenBank/DDBJ whole genome shotgun (WGS) entry which is preliminary data.</text>
</comment>
<organism evidence="2 3">
    <name type="scientific">Holospora curviuscula</name>
    <dbReference type="NCBI Taxonomy" id="1082868"/>
    <lineage>
        <taxon>Bacteria</taxon>
        <taxon>Pseudomonadati</taxon>
        <taxon>Pseudomonadota</taxon>
        <taxon>Alphaproteobacteria</taxon>
        <taxon>Holosporales</taxon>
        <taxon>Holosporaceae</taxon>
        <taxon>Holospora</taxon>
    </lineage>
</organism>
<feature type="compositionally biased region" description="Basic and acidic residues" evidence="1">
    <location>
        <begin position="901"/>
        <end position="911"/>
    </location>
</feature>
<dbReference type="Proteomes" id="UP000239425">
    <property type="component" value="Unassembled WGS sequence"/>
</dbReference>
<gene>
    <name evidence="2" type="ORF">HCUR_00529</name>
</gene>
<feature type="region of interest" description="Disordered" evidence="1">
    <location>
        <begin position="892"/>
        <end position="911"/>
    </location>
</feature>
<dbReference type="RefSeq" id="WP_104206615.1">
    <property type="nucleotide sequence ID" value="NZ_PHHC01000079.1"/>
</dbReference>